<evidence type="ECO:0000259" key="7">
    <source>
        <dbReference type="Pfam" id="PF23121"/>
    </source>
</evidence>
<feature type="compositionally biased region" description="Polar residues" evidence="6">
    <location>
        <begin position="180"/>
        <end position="193"/>
    </location>
</feature>
<keyword evidence="4" id="KW-0805">Transcription regulation</keyword>
<feature type="compositionally biased region" description="Basic and acidic residues" evidence="6">
    <location>
        <begin position="934"/>
        <end position="954"/>
    </location>
</feature>
<gene>
    <name evidence="8" type="ORF">HU200_048495</name>
</gene>
<accession>A0A835AWC8</accession>
<feature type="compositionally biased region" description="Basic and acidic residues" evidence="6">
    <location>
        <begin position="77"/>
        <end position="87"/>
    </location>
</feature>
<keyword evidence="2" id="KW-0863">Zinc-finger</keyword>
<dbReference type="GO" id="GO:0140566">
    <property type="term" value="F:histone reader activity"/>
    <property type="evidence" value="ECO:0007669"/>
    <property type="project" value="InterPro"/>
</dbReference>
<feature type="compositionally biased region" description="Pro residues" evidence="6">
    <location>
        <begin position="13"/>
        <end position="22"/>
    </location>
</feature>
<dbReference type="EMBL" id="JACEFO010002202">
    <property type="protein sequence ID" value="KAF8673742.1"/>
    <property type="molecule type" value="Genomic_DNA"/>
</dbReference>
<feature type="compositionally biased region" description="Basic and acidic residues" evidence="6">
    <location>
        <begin position="974"/>
        <end position="987"/>
    </location>
</feature>
<dbReference type="AlphaFoldDB" id="A0A835AWC8"/>
<dbReference type="InterPro" id="IPR056280">
    <property type="entry name" value="AIPP2-like_SPOC"/>
</dbReference>
<feature type="domain" description="AIPP2-like SPOC-like" evidence="7">
    <location>
        <begin position="397"/>
        <end position="524"/>
    </location>
</feature>
<dbReference type="GO" id="GO:0008270">
    <property type="term" value="F:zinc ion binding"/>
    <property type="evidence" value="ECO:0007669"/>
    <property type="project" value="UniProtKB-KW"/>
</dbReference>
<feature type="region of interest" description="Disordered" evidence="6">
    <location>
        <begin position="122"/>
        <end position="227"/>
    </location>
</feature>
<keyword evidence="9" id="KW-1185">Reference proteome</keyword>
<dbReference type="GO" id="GO:0034244">
    <property type="term" value="P:negative regulation of transcription elongation by RNA polymerase II"/>
    <property type="evidence" value="ECO:0007669"/>
    <property type="project" value="InterPro"/>
</dbReference>
<dbReference type="Proteomes" id="UP000636709">
    <property type="component" value="Unassembled WGS sequence"/>
</dbReference>
<evidence type="ECO:0000313" key="9">
    <source>
        <dbReference type="Proteomes" id="UP000636709"/>
    </source>
</evidence>
<evidence type="ECO:0000256" key="4">
    <source>
        <dbReference type="ARBA" id="ARBA00023015"/>
    </source>
</evidence>
<feature type="region of interest" description="Disordered" evidence="6">
    <location>
        <begin position="933"/>
        <end position="1026"/>
    </location>
</feature>
<proteinExistence type="predicted"/>
<evidence type="ECO:0000256" key="3">
    <source>
        <dbReference type="ARBA" id="ARBA00022833"/>
    </source>
</evidence>
<evidence type="ECO:0000256" key="5">
    <source>
        <dbReference type="ARBA" id="ARBA00023163"/>
    </source>
</evidence>
<comment type="caution">
    <text evidence="8">The sequence shown here is derived from an EMBL/GenBank/DDBJ whole genome shotgun (WGS) entry which is preliminary data.</text>
</comment>
<dbReference type="InterPro" id="IPR049914">
    <property type="entry name" value="PHD1-3/5-6"/>
</dbReference>
<sequence>MHPRNPSLGPTSRPAPAPPLSPTTPAARRPDTPRRTAQETPRACVDGSSRNGARSQYRDSRHNQIHHASEAIPRTKGILEPDSDKLKMPRFSGGTYSKPDARVKMIPAEDITYLQRRKSYGRTVGSAGLQKRHRRRSLTPPPNSRKVSLVGSTSVTPIPMTSASSFDSCLSHKRLETTENRQPFSRGHISSSAIPKITSLENPASPRCRSSQPQSSKKLSVSLPKGAMINPVSPSPKQMRAPHLSEDSVCTEAGPSKSLCKQQGGKLCITDINSTTSATTPGSQAPTVEPALLSPTSVLSGRPAEVYPDTGTAAPVAQEIIVTPVSMSPIPVHNESSKECNNIPPMHNPQSTASAQHGALLKERNSGMSINCSRSSGAQIILHSKPHKKHNQPEDHWRGIFHVTGELIHTLDGLEVHFPFQTDVKAYEASKHMPKNLNLEALPLSQLWPKKFKMEPPDSQDIGLWFVSSHKRPHRSFSHLIAKVASYTGLWTKVGDSELAIFSSNLLSSHDQRKNGELYFWGVFGKRIRKKRCQPNSHIKNVKINNPLTKRKETKNTESDFGMTWGARGNPTDGTGNRERVRDNCEGIANVSELTGDKETDRVDGCMAVLGTPDSNPASSCSAPVASLLNGCCSHDSANKSTCSLEDSKCQPADRSSASSDLMLDIPPGFSLDVTPGFSEAHRQLQNGPAAVSCAETPPSLILDTPPPGFSLDIPPGFSEAHRKLQNEPAAVSCAETPPSLILDTPPPGFSLDVPPGFSEAHHKLQNEPAAMSCAETSPSLILDTPPPGFSLDVPPGFSEAHRQFQNEPAAVSCVETPPSLILDIPPGFHMGIPPGFTEAHGRLPAAISTAGPETCVSTPGTEKNPPVRFSLNVPRPVKKEVPPGFTTLHAVKKEPGLPTVDKATEKQHSLVSAASSMEKAGKADEMEITGNEVKAEQNENSEEREFPKIKRLSDLYPRPSDTDSTGFSQPVHLPEKFQERAPEKQMHPRKRGRQESPEHSPADTTTRRLSVNGRIALKNSSGQGDDNVAKLLGDMPIRACIPLLELFIQLAVKPVCPPNNRMRQKAFC</sequence>
<dbReference type="Pfam" id="PF23121">
    <property type="entry name" value="SPOC_AIPP2"/>
    <property type="match status" value="1"/>
</dbReference>
<reference evidence="8" key="1">
    <citation type="submission" date="2020-07" db="EMBL/GenBank/DDBJ databases">
        <title>Genome sequence and genetic diversity analysis of an under-domesticated orphan crop, white fonio (Digitaria exilis).</title>
        <authorList>
            <person name="Bennetzen J.L."/>
            <person name="Chen S."/>
            <person name="Ma X."/>
            <person name="Wang X."/>
            <person name="Yssel A.E.J."/>
            <person name="Chaluvadi S.R."/>
            <person name="Johnson M."/>
            <person name="Gangashetty P."/>
            <person name="Hamidou F."/>
            <person name="Sanogo M.D."/>
            <person name="Zwaenepoel A."/>
            <person name="Wallace J."/>
            <person name="Van De Peer Y."/>
            <person name="Van Deynze A."/>
        </authorList>
    </citation>
    <scope>NUCLEOTIDE SEQUENCE</scope>
    <source>
        <tissue evidence="8">Leaves</tissue>
    </source>
</reference>
<keyword evidence="3" id="KW-0862">Zinc</keyword>
<keyword evidence="1" id="KW-0479">Metal-binding</keyword>
<feature type="region of interest" description="Disordered" evidence="6">
    <location>
        <begin position="559"/>
        <end position="580"/>
    </location>
</feature>
<keyword evidence="5" id="KW-0804">Transcription</keyword>
<dbReference type="PANTHER" id="PTHR33304">
    <property type="match status" value="1"/>
</dbReference>
<name>A0A835AWC8_9POAL</name>
<dbReference type="OrthoDB" id="651601at2759"/>
<feature type="compositionally biased region" description="Basic and acidic residues" evidence="6">
    <location>
        <begin position="28"/>
        <end position="37"/>
    </location>
</feature>
<feature type="region of interest" description="Disordered" evidence="6">
    <location>
        <begin position="1"/>
        <end position="99"/>
    </location>
</feature>
<protein>
    <recommendedName>
        <fullName evidence="7">AIPP2-like SPOC-like domain-containing protein</fullName>
    </recommendedName>
</protein>
<organism evidence="8 9">
    <name type="scientific">Digitaria exilis</name>
    <dbReference type="NCBI Taxonomy" id="1010633"/>
    <lineage>
        <taxon>Eukaryota</taxon>
        <taxon>Viridiplantae</taxon>
        <taxon>Streptophyta</taxon>
        <taxon>Embryophyta</taxon>
        <taxon>Tracheophyta</taxon>
        <taxon>Spermatophyta</taxon>
        <taxon>Magnoliopsida</taxon>
        <taxon>Liliopsida</taxon>
        <taxon>Poales</taxon>
        <taxon>Poaceae</taxon>
        <taxon>PACMAD clade</taxon>
        <taxon>Panicoideae</taxon>
        <taxon>Panicodae</taxon>
        <taxon>Paniceae</taxon>
        <taxon>Anthephorinae</taxon>
        <taxon>Digitaria</taxon>
    </lineage>
</organism>
<evidence type="ECO:0000256" key="1">
    <source>
        <dbReference type="ARBA" id="ARBA00022723"/>
    </source>
</evidence>
<feature type="compositionally biased region" description="Polar residues" evidence="6">
    <location>
        <begin position="150"/>
        <end position="168"/>
    </location>
</feature>
<evidence type="ECO:0000256" key="6">
    <source>
        <dbReference type="SAM" id="MobiDB-lite"/>
    </source>
</evidence>
<evidence type="ECO:0000256" key="2">
    <source>
        <dbReference type="ARBA" id="ARBA00022771"/>
    </source>
</evidence>
<evidence type="ECO:0000313" key="8">
    <source>
        <dbReference type="EMBL" id="KAF8673742.1"/>
    </source>
</evidence>
<feature type="compositionally biased region" description="Low complexity" evidence="6">
    <location>
        <begin position="205"/>
        <end position="218"/>
    </location>
</feature>
<dbReference type="PANTHER" id="PTHR33304:SF3">
    <property type="entry name" value="EXPRESSED PROTEIN"/>
    <property type="match status" value="1"/>
</dbReference>